<feature type="domain" description="FHA" evidence="5">
    <location>
        <begin position="328"/>
        <end position="371"/>
    </location>
</feature>
<feature type="compositionally biased region" description="Basic and acidic residues" evidence="4">
    <location>
        <begin position="428"/>
        <end position="437"/>
    </location>
</feature>
<dbReference type="InParanoid" id="I7MHS8"/>
<dbReference type="OrthoDB" id="264354at2759"/>
<dbReference type="PROSITE" id="PS51292">
    <property type="entry name" value="ZF_RING_CH"/>
    <property type="match status" value="1"/>
</dbReference>
<keyword evidence="8" id="KW-1185">Reference proteome</keyword>
<dbReference type="InterPro" id="IPR000253">
    <property type="entry name" value="FHA_dom"/>
</dbReference>
<dbReference type="PANTHER" id="PTHR46210">
    <property type="entry name" value="FHA DOMAIN-CONTAINING PROTEIN"/>
    <property type="match status" value="1"/>
</dbReference>
<accession>I7MHS8</accession>
<dbReference type="SMART" id="SM00240">
    <property type="entry name" value="FHA"/>
    <property type="match status" value="1"/>
</dbReference>
<dbReference type="GO" id="GO:0008270">
    <property type="term" value="F:zinc ion binding"/>
    <property type="evidence" value="ECO:0007669"/>
    <property type="project" value="UniProtKB-KW"/>
</dbReference>
<dbReference type="InterPro" id="IPR011016">
    <property type="entry name" value="Znf_RING-CH"/>
</dbReference>
<dbReference type="CDD" id="cd00060">
    <property type="entry name" value="FHA"/>
    <property type="match status" value="1"/>
</dbReference>
<reference evidence="8" key="1">
    <citation type="journal article" date="2006" name="PLoS Biol.">
        <title>Macronuclear genome sequence of the ciliate Tetrahymena thermophila, a model eukaryote.</title>
        <authorList>
            <person name="Eisen J.A."/>
            <person name="Coyne R.S."/>
            <person name="Wu M."/>
            <person name="Wu D."/>
            <person name="Thiagarajan M."/>
            <person name="Wortman J.R."/>
            <person name="Badger J.H."/>
            <person name="Ren Q."/>
            <person name="Amedeo P."/>
            <person name="Jones K.M."/>
            <person name="Tallon L.J."/>
            <person name="Delcher A.L."/>
            <person name="Salzberg S.L."/>
            <person name="Silva J.C."/>
            <person name="Haas B.J."/>
            <person name="Majoros W.H."/>
            <person name="Farzad M."/>
            <person name="Carlton J.M."/>
            <person name="Smith R.K. Jr."/>
            <person name="Garg J."/>
            <person name="Pearlman R.E."/>
            <person name="Karrer K.M."/>
            <person name="Sun L."/>
            <person name="Manning G."/>
            <person name="Elde N.C."/>
            <person name="Turkewitz A.P."/>
            <person name="Asai D.J."/>
            <person name="Wilkes D.E."/>
            <person name="Wang Y."/>
            <person name="Cai H."/>
            <person name="Collins K."/>
            <person name="Stewart B.A."/>
            <person name="Lee S.R."/>
            <person name="Wilamowska K."/>
            <person name="Weinberg Z."/>
            <person name="Ruzzo W.L."/>
            <person name="Wloga D."/>
            <person name="Gaertig J."/>
            <person name="Frankel J."/>
            <person name="Tsao C.-C."/>
            <person name="Gorovsky M.A."/>
            <person name="Keeling P.J."/>
            <person name="Waller R.F."/>
            <person name="Patron N.J."/>
            <person name="Cherry J.M."/>
            <person name="Stover N.A."/>
            <person name="Krieger C.J."/>
            <person name="del Toro C."/>
            <person name="Ryder H.F."/>
            <person name="Williamson S.C."/>
            <person name="Barbeau R.A."/>
            <person name="Hamilton E.P."/>
            <person name="Orias E."/>
        </authorList>
    </citation>
    <scope>NUCLEOTIDE SEQUENCE [LARGE SCALE GENOMIC DNA]</scope>
    <source>
        <strain evidence="8">SB210</strain>
    </source>
</reference>
<dbReference type="Gene3D" id="2.60.200.20">
    <property type="match status" value="1"/>
</dbReference>
<dbReference type="PROSITE" id="PS50006">
    <property type="entry name" value="FHA_DOMAIN"/>
    <property type="match status" value="1"/>
</dbReference>
<organism evidence="7 8">
    <name type="scientific">Tetrahymena thermophila (strain SB210)</name>
    <dbReference type="NCBI Taxonomy" id="312017"/>
    <lineage>
        <taxon>Eukaryota</taxon>
        <taxon>Sar</taxon>
        <taxon>Alveolata</taxon>
        <taxon>Ciliophora</taxon>
        <taxon>Intramacronucleata</taxon>
        <taxon>Oligohymenophorea</taxon>
        <taxon>Hymenostomatida</taxon>
        <taxon>Tetrahymenina</taxon>
        <taxon>Tetrahymenidae</taxon>
        <taxon>Tetrahymena</taxon>
    </lineage>
</organism>
<feature type="compositionally biased region" description="Basic and acidic residues" evidence="4">
    <location>
        <begin position="447"/>
        <end position="464"/>
    </location>
</feature>
<gene>
    <name evidence="7" type="ORF">TTHERM_00535700</name>
</gene>
<proteinExistence type="predicted"/>
<dbReference type="GeneID" id="7826575"/>
<feature type="compositionally biased region" description="Low complexity" evidence="4">
    <location>
        <begin position="414"/>
        <end position="425"/>
    </location>
</feature>
<dbReference type="SUPFAM" id="SSF49879">
    <property type="entry name" value="SMAD/FHA domain"/>
    <property type="match status" value="1"/>
</dbReference>
<dbReference type="SUPFAM" id="SSF57850">
    <property type="entry name" value="RING/U-box"/>
    <property type="match status" value="1"/>
</dbReference>
<dbReference type="Pfam" id="PF00498">
    <property type="entry name" value="FHA"/>
    <property type="match status" value="1"/>
</dbReference>
<dbReference type="InterPro" id="IPR013083">
    <property type="entry name" value="Znf_RING/FYVE/PHD"/>
</dbReference>
<dbReference type="Pfam" id="PF12906">
    <property type="entry name" value="RINGv"/>
    <property type="match status" value="1"/>
</dbReference>
<sequence>MGNCQNLSVGNDPIKAEKLKKNNSNNLMIKTYTWNRDSHGLFDYESKGIIKNQLKIPEPGLIVREKDEIKILTSQNYKGESADMKKLAFVDIRNNHYVVDSEYITNTETELKVKKSSQEEGIGDLCVWAVVKSLKTSKGQKGYELQVGDYLKLGRVRFRIKELQGLDNEKKQNKNFVFGSNLNILNMDEMEQKNENVQQKEQDDTSSNSPNTCRICLGDNDEPDNPFITPCKCDGTMKCIHIKCLQQWLKSRLHPKQTPYSISFVWKTFDCELCKQQFPNMVKVKGNVYDTVEIPRPSPPYVTMEILSKDKNICKGIHVITLSQKNQIRLGRGHDSDIRISDISVSRCHAILSYDQGIFTIEDNNSKFGTLALIKDPIQLNNQNNNIAIQIGRTVLSFILKKNWKIYQVSIPPQQMSQKQNQQNKIESSPEKVEKKGPKIKTIEAPGQKDEENVMNQKIDEGENHNSIQPANHHPPRFMSQQAESSNQNMNIQNNNLNINNHHHHSGSDNEQGNMQLNHQSSNQHQANNNFQLPEFKDPAEELEAFQRQKEKESEIQILQQQLDLIKQHKNINQQNLQNLLNNPHEEQKIDHEKIKLQNTIDQYSQKIKEIETKIKYLQNDRNDLKENNNQSNNLISERSDNQSYRKNGYQESMYPENNINFNAQKIQKGNNLNNTEYNQNAESQQQTERNLRQN</sequence>
<evidence type="ECO:0000313" key="8">
    <source>
        <dbReference type="Proteomes" id="UP000009168"/>
    </source>
</evidence>
<dbReference type="InterPro" id="IPR008984">
    <property type="entry name" value="SMAD_FHA_dom_sf"/>
</dbReference>
<feature type="compositionally biased region" description="Low complexity" evidence="4">
    <location>
        <begin position="485"/>
        <end position="500"/>
    </location>
</feature>
<feature type="region of interest" description="Disordered" evidence="4">
    <location>
        <begin position="414"/>
        <end position="524"/>
    </location>
</feature>
<feature type="compositionally biased region" description="Low complexity" evidence="4">
    <location>
        <begin position="514"/>
        <end position="524"/>
    </location>
</feature>
<keyword evidence="2" id="KW-0863">Zinc-finger</keyword>
<feature type="region of interest" description="Disordered" evidence="4">
    <location>
        <begin position="674"/>
        <end position="695"/>
    </location>
</feature>
<dbReference type="EMBL" id="GG662495">
    <property type="protein sequence ID" value="EAS03234.2"/>
    <property type="molecule type" value="Genomic_DNA"/>
</dbReference>
<evidence type="ECO:0000256" key="3">
    <source>
        <dbReference type="ARBA" id="ARBA00022833"/>
    </source>
</evidence>
<evidence type="ECO:0000256" key="4">
    <source>
        <dbReference type="SAM" id="MobiDB-lite"/>
    </source>
</evidence>
<keyword evidence="1" id="KW-0479">Metal-binding</keyword>
<feature type="domain" description="RING-CH-type" evidence="6">
    <location>
        <begin position="205"/>
        <end position="281"/>
    </location>
</feature>
<evidence type="ECO:0000313" key="7">
    <source>
        <dbReference type="EMBL" id="EAS03234.2"/>
    </source>
</evidence>
<dbReference type="Gene3D" id="3.30.40.10">
    <property type="entry name" value="Zinc/RING finger domain, C3HC4 (zinc finger)"/>
    <property type="match status" value="1"/>
</dbReference>
<evidence type="ECO:0000256" key="2">
    <source>
        <dbReference type="ARBA" id="ARBA00022771"/>
    </source>
</evidence>
<feature type="compositionally biased region" description="Polar residues" evidence="4">
    <location>
        <begin position="628"/>
        <end position="645"/>
    </location>
</feature>
<evidence type="ECO:0000259" key="5">
    <source>
        <dbReference type="PROSITE" id="PS50006"/>
    </source>
</evidence>
<dbReference type="RefSeq" id="XP_001023479.2">
    <property type="nucleotide sequence ID" value="XM_001023479.2"/>
</dbReference>
<feature type="compositionally biased region" description="Polar residues" evidence="4">
    <location>
        <begin position="674"/>
        <end position="689"/>
    </location>
</feature>
<dbReference type="CDD" id="cd16495">
    <property type="entry name" value="RING_CH-C4HC3_MARCH"/>
    <property type="match status" value="1"/>
</dbReference>
<dbReference type="SMART" id="SM00744">
    <property type="entry name" value="RINGv"/>
    <property type="match status" value="1"/>
</dbReference>
<dbReference type="Proteomes" id="UP000009168">
    <property type="component" value="Unassembled WGS sequence"/>
</dbReference>
<evidence type="ECO:0000259" key="6">
    <source>
        <dbReference type="PROSITE" id="PS51292"/>
    </source>
</evidence>
<feature type="region of interest" description="Disordered" evidence="4">
    <location>
        <begin position="622"/>
        <end position="645"/>
    </location>
</feature>
<evidence type="ECO:0000256" key="1">
    <source>
        <dbReference type="ARBA" id="ARBA00022723"/>
    </source>
</evidence>
<keyword evidence="3" id="KW-0862">Zinc</keyword>
<dbReference type="AlphaFoldDB" id="I7MHS8"/>
<name>I7MHS8_TETTS</name>
<dbReference type="eggNOG" id="KOG1609">
    <property type="taxonomic scope" value="Eukaryota"/>
</dbReference>
<dbReference type="STRING" id="312017.I7MHS8"/>
<protein>
    <submittedName>
        <fullName evidence="7">FHA domain protein</fullName>
    </submittedName>
</protein>
<dbReference type="PANTHER" id="PTHR46210:SF1">
    <property type="entry name" value="FHA DOMAIN-CONTAINING PROTEIN"/>
    <property type="match status" value="1"/>
</dbReference>
<dbReference type="KEGG" id="tet:TTHERM_00535700"/>